<reference evidence="3" key="1">
    <citation type="submission" date="2011-02" db="EMBL/GenBank/DDBJ databases">
        <title>The Genome Sequence of Capsaspora owczarzaki ATCC 30864.</title>
        <authorList>
            <person name="Russ C."/>
            <person name="Cuomo C."/>
            <person name="Burger G."/>
            <person name="Gray M.W."/>
            <person name="Holland P.W.H."/>
            <person name="King N."/>
            <person name="Lang F.B.F."/>
            <person name="Roger A.J."/>
            <person name="Ruiz-Trillo I."/>
            <person name="Young S.K."/>
            <person name="Zeng Q."/>
            <person name="Gargeya S."/>
            <person name="Alvarado L."/>
            <person name="Berlin A."/>
            <person name="Chapman S.B."/>
            <person name="Chen Z."/>
            <person name="Freedman E."/>
            <person name="Gellesch M."/>
            <person name="Goldberg J."/>
            <person name="Griggs A."/>
            <person name="Gujja S."/>
            <person name="Heilman E."/>
            <person name="Heiman D."/>
            <person name="Howarth C."/>
            <person name="Mehta T."/>
            <person name="Neiman D."/>
            <person name="Pearson M."/>
            <person name="Roberts A."/>
            <person name="Saif S."/>
            <person name="Shea T."/>
            <person name="Shenoy N."/>
            <person name="Sisk P."/>
            <person name="Stolte C."/>
            <person name="Sykes S."/>
            <person name="White J."/>
            <person name="Yandava C."/>
            <person name="Haas B."/>
            <person name="Nusbaum C."/>
            <person name="Birren B."/>
        </authorList>
    </citation>
    <scope>NUCLEOTIDE SEQUENCE</scope>
    <source>
        <strain evidence="3">ATCC 30864</strain>
    </source>
</reference>
<dbReference type="Proteomes" id="UP000008743">
    <property type="component" value="Unassembled WGS sequence"/>
</dbReference>
<dbReference type="AlphaFoldDB" id="A0A0D2WX58"/>
<protein>
    <recommendedName>
        <fullName evidence="1">PRELI/MSF1 domain-containing protein</fullName>
    </recommendedName>
</protein>
<accession>A0A0D2WX58</accession>
<dbReference type="eggNOG" id="ENOG502RYVE">
    <property type="taxonomic scope" value="Eukaryota"/>
</dbReference>
<evidence type="ECO:0000259" key="1">
    <source>
        <dbReference type="PROSITE" id="PS50904"/>
    </source>
</evidence>
<dbReference type="InParanoid" id="A0A0D2WX58"/>
<dbReference type="InterPro" id="IPR037365">
    <property type="entry name" value="Slowmo/Ups"/>
</dbReference>
<organism evidence="2 3">
    <name type="scientific">Capsaspora owczarzaki (strain ATCC 30864)</name>
    <dbReference type="NCBI Taxonomy" id="595528"/>
    <lineage>
        <taxon>Eukaryota</taxon>
        <taxon>Filasterea</taxon>
        <taxon>Capsaspora</taxon>
    </lineage>
</organism>
<dbReference type="PROSITE" id="PS50904">
    <property type="entry name" value="PRELI_MSF1"/>
    <property type="match status" value="1"/>
</dbReference>
<dbReference type="EMBL" id="KE346375">
    <property type="protein sequence ID" value="KJE97690.1"/>
    <property type="molecule type" value="Genomic_DNA"/>
</dbReference>
<dbReference type="InterPro" id="IPR006797">
    <property type="entry name" value="PRELI/MSF1_dom"/>
</dbReference>
<evidence type="ECO:0000313" key="2">
    <source>
        <dbReference type="EMBL" id="KJE97690.1"/>
    </source>
</evidence>
<proteinExistence type="predicted"/>
<dbReference type="OrthoDB" id="407630at2759"/>
<gene>
    <name evidence="2" type="ORF">CAOG_007795</name>
</gene>
<sequence>MREITITHLFKFPVEIVYKTYFEKYADGRDPNIKSIDVLERHIDQNGVETVKRRAVLENIVPWYLQFFIPGHCIMEEVVVRDVKERMFSTHTYNVTWADTAAMVERTTYTRHADNPQWTDMKQSGTLECKKCPDFAGGTVEAIVAKFLTHGAYKASVFHGGDFVLLSKMADIR</sequence>
<feature type="domain" description="PRELI/MSF1" evidence="1">
    <location>
        <begin position="1"/>
        <end position="171"/>
    </location>
</feature>
<name>A0A0D2WX58_CAPO3</name>
<dbReference type="PANTHER" id="PTHR11158">
    <property type="entry name" value="MSF1/PX19 RELATED"/>
    <property type="match status" value="1"/>
</dbReference>
<evidence type="ECO:0000313" key="3">
    <source>
        <dbReference type="Proteomes" id="UP000008743"/>
    </source>
</evidence>
<keyword evidence="3" id="KW-1185">Reference proteome</keyword>
<dbReference type="PhylomeDB" id="A0A0D2WX58"/>
<dbReference type="GO" id="GO:0005758">
    <property type="term" value="C:mitochondrial intermembrane space"/>
    <property type="evidence" value="ECO:0007669"/>
    <property type="project" value="InterPro"/>
</dbReference>
<dbReference type="Pfam" id="PF04707">
    <property type="entry name" value="PRELI"/>
    <property type="match status" value="1"/>
</dbReference>